<proteinExistence type="predicted"/>
<evidence type="ECO:0000256" key="4">
    <source>
        <dbReference type="ARBA" id="ARBA00022723"/>
    </source>
</evidence>
<dbReference type="InterPro" id="IPR013785">
    <property type="entry name" value="Aldolase_TIM"/>
</dbReference>
<dbReference type="SUPFAM" id="SSF102114">
    <property type="entry name" value="Radical SAM enzymes"/>
    <property type="match status" value="1"/>
</dbReference>
<dbReference type="Proteomes" id="UP000280307">
    <property type="component" value="Unassembled WGS sequence"/>
</dbReference>
<accession>A0A426TRK5</accession>
<comment type="cofactor">
    <cofactor evidence="1">
        <name>[4Fe-4S] cluster</name>
        <dbReference type="ChEBI" id="CHEBI:49883"/>
    </cofactor>
</comment>
<keyword evidence="6" id="KW-0411">Iron-sulfur</keyword>
<dbReference type="EMBL" id="RSAS01000882">
    <property type="protein sequence ID" value="RRR66137.1"/>
    <property type="molecule type" value="Genomic_DNA"/>
</dbReference>
<evidence type="ECO:0000256" key="1">
    <source>
        <dbReference type="ARBA" id="ARBA00001966"/>
    </source>
</evidence>
<evidence type="ECO:0000256" key="5">
    <source>
        <dbReference type="ARBA" id="ARBA00023004"/>
    </source>
</evidence>
<gene>
    <name evidence="7" type="ORF">EI684_21210</name>
</gene>
<dbReference type="PANTHER" id="PTHR30352:SF5">
    <property type="entry name" value="PYRUVATE FORMATE-LYASE 1-ACTIVATING ENZYME"/>
    <property type="match status" value="1"/>
</dbReference>
<keyword evidence="2" id="KW-0004">4Fe-4S</keyword>
<dbReference type="InterPro" id="IPR034457">
    <property type="entry name" value="Organic_radical-activating"/>
</dbReference>
<keyword evidence="3" id="KW-0949">S-adenosyl-L-methionine</keyword>
<dbReference type="Gene3D" id="3.20.20.70">
    <property type="entry name" value="Aldolase class I"/>
    <property type="match status" value="1"/>
</dbReference>
<evidence type="ECO:0000256" key="6">
    <source>
        <dbReference type="ARBA" id="ARBA00023014"/>
    </source>
</evidence>
<evidence type="ECO:0000313" key="8">
    <source>
        <dbReference type="Proteomes" id="UP000280307"/>
    </source>
</evidence>
<organism evidence="7 8">
    <name type="scientific">Candidatus Viridilinea halotolerans</name>
    <dbReference type="NCBI Taxonomy" id="2491704"/>
    <lineage>
        <taxon>Bacteria</taxon>
        <taxon>Bacillati</taxon>
        <taxon>Chloroflexota</taxon>
        <taxon>Chloroflexia</taxon>
        <taxon>Chloroflexales</taxon>
        <taxon>Chloroflexineae</taxon>
        <taxon>Oscillochloridaceae</taxon>
        <taxon>Candidatus Viridilinea</taxon>
    </lineage>
</organism>
<reference evidence="7 8" key="1">
    <citation type="submission" date="2018-12" db="EMBL/GenBank/DDBJ databases">
        <title>Genome Sequence of Candidatus Viridilinea halotolerans isolated from saline sulfide-rich spring.</title>
        <authorList>
            <person name="Grouzdev D.S."/>
            <person name="Burganskaya E.I."/>
            <person name="Krutkina M.S."/>
            <person name="Sukhacheva M.V."/>
            <person name="Gorlenko V.M."/>
        </authorList>
    </citation>
    <scope>NUCLEOTIDE SEQUENCE [LARGE SCALE GENOMIC DNA]</scope>
    <source>
        <strain evidence="7">Chok-6</strain>
    </source>
</reference>
<dbReference type="PANTHER" id="PTHR30352">
    <property type="entry name" value="PYRUVATE FORMATE-LYASE-ACTIVATING ENZYME"/>
    <property type="match status" value="1"/>
</dbReference>
<evidence type="ECO:0000256" key="3">
    <source>
        <dbReference type="ARBA" id="ARBA00022691"/>
    </source>
</evidence>
<dbReference type="AlphaFoldDB" id="A0A426TRK5"/>
<keyword evidence="5" id="KW-0408">Iron</keyword>
<evidence type="ECO:0000256" key="2">
    <source>
        <dbReference type="ARBA" id="ARBA00022485"/>
    </source>
</evidence>
<dbReference type="InterPro" id="IPR058240">
    <property type="entry name" value="rSAM_sf"/>
</dbReference>
<dbReference type="GO" id="GO:0051539">
    <property type="term" value="F:4 iron, 4 sulfur cluster binding"/>
    <property type="evidence" value="ECO:0007669"/>
    <property type="project" value="UniProtKB-KW"/>
</dbReference>
<protein>
    <submittedName>
        <fullName evidence="7">Uncharacterized protein</fullName>
    </submittedName>
</protein>
<dbReference type="GO" id="GO:0046872">
    <property type="term" value="F:metal ion binding"/>
    <property type="evidence" value="ECO:0007669"/>
    <property type="project" value="UniProtKB-KW"/>
</dbReference>
<name>A0A426TRK5_9CHLR</name>
<sequence>MHHRRRRRIAHRTPPSCVRRRVVFNYELGWDSTAILLRWLLHPETRDFHLNQMIVIIAQVGEEFAGTKRLVEQIIFPLLTQHRIRTVQVARAGPSDKDGITVLSDTRAPSVCHTEGAWRLGDHLMRDGTAPQYANGRHFCAQRFKGWPIAKWVTQELRGRRYRSIIGYHAEEPKRAAKAADYADIQRTHEFPLIAWGWGRAASRYTAIVTTGAMTIEALDQFGHYLDGMSLDLRGFSESSYARIGGIPDWRGVLAVAEHARQQWKCHLEVTTRVHHGVNDSPEELRTLVNWISDQLGQHTPWHVLPGNAGSETMASAMRARRLGFEGGLHYVYGGEPHQPTCCPACHHTLITRTGGVTRLVGLNGTACEACGHESRLHLSIFKPR</sequence>
<comment type="caution">
    <text evidence="7">The sequence shown here is derived from an EMBL/GenBank/DDBJ whole genome shotgun (WGS) entry which is preliminary data.</text>
</comment>
<keyword evidence="4" id="KW-0479">Metal-binding</keyword>
<evidence type="ECO:0000313" key="7">
    <source>
        <dbReference type="EMBL" id="RRR66137.1"/>
    </source>
</evidence>